<gene>
    <name evidence="2" type="ORF">NDU88_009320</name>
</gene>
<evidence type="ECO:0000256" key="1">
    <source>
        <dbReference type="SAM" id="MobiDB-lite"/>
    </source>
</evidence>
<comment type="caution">
    <text evidence="2">The sequence shown here is derived from an EMBL/GenBank/DDBJ whole genome shotgun (WGS) entry which is preliminary data.</text>
</comment>
<evidence type="ECO:0000313" key="3">
    <source>
        <dbReference type="Proteomes" id="UP001066276"/>
    </source>
</evidence>
<sequence>MKLYVINELRKQMNNITLGKEDTTKKACTGAQDGKYLHCHHVLSPCTENRGNTDGKHNTEGSLTQHAGELLRTTNEYEGAEEAEHERNQEKVTEITVVGFHDGSVSVPDEDTEHRSSEKHQEG</sequence>
<feature type="region of interest" description="Disordered" evidence="1">
    <location>
        <begin position="47"/>
        <end position="67"/>
    </location>
</feature>
<evidence type="ECO:0000313" key="2">
    <source>
        <dbReference type="EMBL" id="KAJ1121198.1"/>
    </source>
</evidence>
<dbReference type="EMBL" id="JANPWB010000012">
    <property type="protein sequence ID" value="KAJ1121198.1"/>
    <property type="molecule type" value="Genomic_DNA"/>
</dbReference>
<keyword evidence="3" id="KW-1185">Reference proteome</keyword>
<feature type="region of interest" description="Disordered" evidence="1">
    <location>
        <begin position="99"/>
        <end position="123"/>
    </location>
</feature>
<dbReference type="Proteomes" id="UP001066276">
    <property type="component" value="Chromosome 8"/>
</dbReference>
<proteinExistence type="predicted"/>
<accession>A0AAV7P673</accession>
<protein>
    <submittedName>
        <fullName evidence="2">Uncharacterized protein</fullName>
    </submittedName>
</protein>
<dbReference type="AlphaFoldDB" id="A0AAV7P673"/>
<organism evidence="2 3">
    <name type="scientific">Pleurodeles waltl</name>
    <name type="common">Iberian ribbed newt</name>
    <dbReference type="NCBI Taxonomy" id="8319"/>
    <lineage>
        <taxon>Eukaryota</taxon>
        <taxon>Metazoa</taxon>
        <taxon>Chordata</taxon>
        <taxon>Craniata</taxon>
        <taxon>Vertebrata</taxon>
        <taxon>Euteleostomi</taxon>
        <taxon>Amphibia</taxon>
        <taxon>Batrachia</taxon>
        <taxon>Caudata</taxon>
        <taxon>Salamandroidea</taxon>
        <taxon>Salamandridae</taxon>
        <taxon>Pleurodelinae</taxon>
        <taxon>Pleurodeles</taxon>
    </lineage>
</organism>
<name>A0AAV7P673_PLEWA</name>
<feature type="compositionally biased region" description="Basic and acidic residues" evidence="1">
    <location>
        <begin position="112"/>
        <end position="123"/>
    </location>
</feature>
<reference evidence="2" key="1">
    <citation type="journal article" date="2022" name="bioRxiv">
        <title>Sequencing and chromosome-scale assembly of the giantPleurodeles waltlgenome.</title>
        <authorList>
            <person name="Brown T."/>
            <person name="Elewa A."/>
            <person name="Iarovenko S."/>
            <person name="Subramanian E."/>
            <person name="Araus A.J."/>
            <person name="Petzold A."/>
            <person name="Susuki M."/>
            <person name="Suzuki K.-i.T."/>
            <person name="Hayashi T."/>
            <person name="Toyoda A."/>
            <person name="Oliveira C."/>
            <person name="Osipova E."/>
            <person name="Leigh N.D."/>
            <person name="Simon A."/>
            <person name="Yun M.H."/>
        </authorList>
    </citation>
    <scope>NUCLEOTIDE SEQUENCE</scope>
    <source>
        <strain evidence="2">20211129_DDA</strain>
        <tissue evidence="2">Liver</tissue>
    </source>
</reference>